<dbReference type="Pfam" id="PF01261">
    <property type="entry name" value="AP_endonuc_2"/>
    <property type="match status" value="1"/>
</dbReference>
<dbReference type="PANTHER" id="PTHR21445:SF0">
    <property type="entry name" value="APURINIC-APYRIMIDINIC ENDONUCLEASE"/>
    <property type="match status" value="1"/>
</dbReference>
<name>A0A7C7ZDY2_9ARCH</name>
<dbReference type="GO" id="GO:0006284">
    <property type="term" value="P:base-excision repair"/>
    <property type="evidence" value="ECO:0007669"/>
    <property type="project" value="TreeGrafter"/>
</dbReference>
<accession>A0A7C7ZDY2</accession>
<proteinExistence type="predicted"/>
<dbReference type="Gene3D" id="3.20.20.150">
    <property type="entry name" value="Divalent-metal-dependent TIM barrel enzymes"/>
    <property type="match status" value="1"/>
</dbReference>
<dbReference type="SUPFAM" id="SSF51658">
    <property type="entry name" value="Xylose isomerase-like"/>
    <property type="match status" value="1"/>
</dbReference>
<dbReference type="GO" id="GO:0003677">
    <property type="term" value="F:DNA binding"/>
    <property type="evidence" value="ECO:0007669"/>
    <property type="project" value="InterPro"/>
</dbReference>
<dbReference type="Proteomes" id="UP000589516">
    <property type="component" value="Unassembled WGS sequence"/>
</dbReference>
<dbReference type="InterPro" id="IPR036237">
    <property type="entry name" value="Xyl_isomerase-like_sf"/>
</dbReference>
<reference evidence="3" key="1">
    <citation type="journal article" date="2019" name="bioRxiv">
        <title>Genome diversification in globally distributed novel marine Proteobacteria is linked to environmental adaptation.</title>
        <authorList>
            <person name="Zhou Z."/>
            <person name="Tran P.Q."/>
            <person name="Kieft K."/>
            <person name="Anantharaman K."/>
        </authorList>
    </citation>
    <scope>NUCLEOTIDE SEQUENCE [LARGE SCALE GENOMIC DNA]</scope>
</reference>
<protein>
    <recommendedName>
        <fullName evidence="1">Xylose isomerase-like TIM barrel domain-containing protein</fullName>
    </recommendedName>
</protein>
<dbReference type="SMART" id="SM00518">
    <property type="entry name" value="AP2Ec"/>
    <property type="match status" value="1"/>
</dbReference>
<gene>
    <name evidence="2" type="ORF">EYQ16_03025</name>
</gene>
<feature type="domain" description="Xylose isomerase-like TIM barrel" evidence="1">
    <location>
        <begin position="75"/>
        <end position="307"/>
    </location>
</feature>
<dbReference type="GO" id="GO:0008081">
    <property type="term" value="F:phosphoric diester hydrolase activity"/>
    <property type="evidence" value="ECO:0007669"/>
    <property type="project" value="TreeGrafter"/>
</dbReference>
<dbReference type="GO" id="GO:0003906">
    <property type="term" value="F:DNA-(apurinic or apyrimidinic site) endonuclease activity"/>
    <property type="evidence" value="ECO:0007669"/>
    <property type="project" value="TreeGrafter"/>
</dbReference>
<evidence type="ECO:0000313" key="2">
    <source>
        <dbReference type="EMBL" id="HIG63476.1"/>
    </source>
</evidence>
<dbReference type="PANTHER" id="PTHR21445">
    <property type="entry name" value="ENDONUCLEASE IV ENDODEOXYRIBONUCLEASE IV"/>
    <property type="match status" value="1"/>
</dbReference>
<comment type="caution">
    <text evidence="2">The sequence shown here is derived from an EMBL/GenBank/DDBJ whole genome shotgun (WGS) entry which is preliminary data.</text>
</comment>
<organism evidence="2 3">
    <name type="scientific">Marine Group III euryarchaeote</name>
    <dbReference type="NCBI Taxonomy" id="2173149"/>
    <lineage>
        <taxon>Archaea</taxon>
        <taxon>Methanobacteriati</taxon>
        <taxon>Thermoplasmatota</taxon>
        <taxon>Thermoplasmata</taxon>
        <taxon>Candidatus Thermoprofundales</taxon>
    </lineage>
</organism>
<dbReference type="InterPro" id="IPR013022">
    <property type="entry name" value="Xyl_isomerase-like_TIM-brl"/>
</dbReference>
<evidence type="ECO:0000313" key="3">
    <source>
        <dbReference type="Proteomes" id="UP000589516"/>
    </source>
</evidence>
<sequence>MLGVGLCLEEPRSVPALLPLRFPLGDAHGRGSRRSVIKRPTGKIEPRFAGRVMIRFGPAGIPLSCKGRTVRDGIEDIHALGLHAMEIQLVRGRAVVELDDFEELGEIAHSLDIYMAIHAPYYMDFLGNGYMRNKSSKFLQFAGEIGTKIGARTIVTHIGPYHDFSSREAIEALVPAFRELRNHYLQHNFRPRIGVELSGRPDLFGTLREITELCQRVRGLVPIINWPHLHARGNRWLNDRESFKRVFDFFEANLGLDKFYCHFSGVEFDVDGNERHYAPVKRGEIKFEHLAEVILENDYNVIMISDSPLMEHDAMYMKLIMERVESRRQERIARREASERIRQVREAAAEA</sequence>
<dbReference type="AlphaFoldDB" id="A0A7C7ZDY2"/>
<evidence type="ECO:0000259" key="1">
    <source>
        <dbReference type="Pfam" id="PF01261"/>
    </source>
</evidence>
<dbReference type="EMBL" id="DUAV01000022">
    <property type="protein sequence ID" value="HIG63476.1"/>
    <property type="molecule type" value="Genomic_DNA"/>
</dbReference>
<dbReference type="InterPro" id="IPR001719">
    <property type="entry name" value="AP_endonuc_2"/>
</dbReference>
<dbReference type="GO" id="GO:0008270">
    <property type="term" value="F:zinc ion binding"/>
    <property type="evidence" value="ECO:0007669"/>
    <property type="project" value="InterPro"/>
</dbReference>